<dbReference type="SMART" id="SM00388">
    <property type="entry name" value="HisKA"/>
    <property type="match status" value="1"/>
</dbReference>
<feature type="transmembrane region" description="Helical" evidence="12">
    <location>
        <begin position="158"/>
        <end position="177"/>
    </location>
</feature>
<keyword evidence="12" id="KW-0472">Membrane</keyword>
<evidence type="ECO:0000256" key="12">
    <source>
        <dbReference type="SAM" id="Phobius"/>
    </source>
</evidence>
<reference evidence="15" key="1">
    <citation type="submission" date="2024-05" db="EMBL/GenBank/DDBJ databases">
        <authorList>
            <person name="Yang L."/>
            <person name="Pan L."/>
        </authorList>
    </citation>
    <scope>NUCLEOTIDE SEQUENCE</scope>
    <source>
        <strain evidence="15">FCG-7</strain>
    </source>
</reference>
<sequence>MFGLQRLRALLTRSLLSRLTALIVLATLLSWVSFSLVLLYEVRKETSELLDKQLAAYTDMLWQNLGDDDDLKPYQASHIQQHKLQLAFALYDTEAQLQSSNLAQAIPYQSEADDAPHTLQWAGQLWRICVRQDDERQLIVAEPIRHHRKVVAEISEHLGQTALLALLLLLPLLVFAIRRGLQPLQQVTQALAQRAPDNLAPLTLDVPGEIVPMRDRLNLLFAQVSATLQRERRFTADAAHELRTPLAGLRVQIELAQGSPRHDTRERALGRALEGVDRTTRLVAQLLEMSRLEHGDSPVFSPLNLADLAAQVLQEAGIPAQPPHLLLDQPAQIAGHALLLNLLLRNLLDNAQRYAGEQVLIGIEIHGSELLVFDHGCGVSEETLTRLGERFYRPAGQRMPGAGLGASIVLRIAQLHGATLQFANRPAGGFQVRITFKPL</sequence>
<dbReference type="RefSeq" id="WP_348945941.1">
    <property type="nucleotide sequence ID" value="NZ_CP157355.1"/>
</dbReference>
<dbReference type="SUPFAM" id="SSF55874">
    <property type="entry name" value="ATPase domain of HSP90 chaperone/DNA topoisomerase II/histidine kinase"/>
    <property type="match status" value="1"/>
</dbReference>
<feature type="domain" description="Histidine kinase" evidence="13">
    <location>
        <begin position="237"/>
        <end position="439"/>
    </location>
</feature>
<dbReference type="AlphaFoldDB" id="A0AAU7FDH8"/>
<dbReference type="CDD" id="cd00082">
    <property type="entry name" value="HisKA"/>
    <property type="match status" value="1"/>
</dbReference>
<evidence type="ECO:0000256" key="2">
    <source>
        <dbReference type="ARBA" id="ARBA00004141"/>
    </source>
</evidence>
<dbReference type="SUPFAM" id="SSF47384">
    <property type="entry name" value="Homodimeric domain of signal transducing histidine kinase"/>
    <property type="match status" value="1"/>
</dbReference>
<dbReference type="InterPro" id="IPR036097">
    <property type="entry name" value="HisK_dim/P_sf"/>
</dbReference>
<evidence type="ECO:0000256" key="11">
    <source>
        <dbReference type="ARBA" id="ARBA00023012"/>
    </source>
</evidence>
<dbReference type="KEGG" id="cmav:ABHF33_05125"/>
<keyword evidence="7" id="KW-0547">Nucleotide-binding</keyword>
<dbReference type="PANTHER" id="PTHR45436:SF14">
    <property type="entry name" value="SENSOR PROTEIN QSEC"/>
    <property type="match status" value="1"/>
</dbReference>
<dbReference type="InterPro" id="IPR003594">
    <property type="entry name" value="HATPase_dom"/>
</dbReference>
<dbReference type="InterPro" id="IPR003660">
    <property type="entry name" value="HAMP_dom"/>
</dbReference>
<feature type="domain" description="HAMP" evidence="14">
    <location>
        <begin position="178"/>
        <end position="229"/>
    </location>
</feature>
<dbReference type="EMBL" id="CP157355">
    <property type="protein sequence ID" value="XBM01665.1"/>
    <property type="molecule type" value="Genomic_DNA"/>
</dbReference>
<keyword evidence="9 15" id="KW-0067">ATP-binding</keyword>
<dbReference type="Pfam" id="PF02518">
    <property type="entry name" value="HATPase_c"/>
    <property type="match status" value="1"/>
</dbReference>
<evidence type="ECO:0000256" key="5">
    <source>
        <dbReference type="ARBA" id="ARBA00022679"/>
    </source>
</evidence>
<keyword evidence="8" id="KW-0418">Kinase</keyword>
<evidence type="ECO:0000256" key="10">
    <source>
        <dbReference type="ARBA" id="ARBA00022989"/>
    </source>
</evidence>
<dbReference type="PROSITE" id="PS50885">
    <property type="entry name" value="HAMP"/>
    <property type="match status" value="1"/>
</dbReference>
<dbReference type="PANTHER" id="PTHR45436">
    <property type="entry name" value="SENSOR HISTIDINE KINASE YKOH"/>
    <property type="match status" value="1"/>
</dbReference>
<organism evidence="15">
    <name type="scientific">Chitinibacter mangrovi</name>
    <dbReference type="NCBI Taxonomy" id="3153927"/>
    <lineage>
        <taxon>Bacteria</taxon>
        <taxon>Pseudomonadati</taxon>
        <taxon>Pseudomonadota</taxon>
        <taxon>Betaproteobacteria</taxon>
        <taxon>Neisseriales</taxon>
        <taxon>Chitinibacteraceae</taxon>
        <taxon>Chitinibacter</taxon>
    </lineage>
</organism>
<dbReference type="InterPro" id="IPR050428">
    <property type="entry name" value="TCS_sensor_his_kinase"/>
</dbReference>
<dbReference type="EC" id="2.7.13.3" evidence="3"/>
<comment type="subcellular location">
    <subcellularLocation>
        <location evidence="2">Membrane</location>
        <topology evidence="2">Multi-pass membrane protein</topology>
    </subcellularLocation>
</comment>
<keyword evidence="4" id="KW-0597">Phosphoprotein</keyword>
<feature type="transmembrane region" description="Helical" evidence="12">
    <location>
        <begin position="21"/>
        <end position="40"/>
    </location>
</feature>
<evidence type="ECO:0000256" key="3">
    <source>
        <dbReference type="ARBA" id="ARBA00012438"/>
    </source>
</evidence>
<dbReference type="SMART" id="SM00387">
    <property type="entry name" value="HATPase_c"/>
    <property type="match status" value="1"/>
</dbReference>
<comment type="catalytic activity">
    <reaction evidence="1">
        <text>ATP + protein L-histidine = ADP + protein N-phospho-L-histidine.</text>
        <dbReference type="EC" id="2.7.13.3"/>
    </reaction>
</comment>
<protein>
    <recommendedName>
        <fullName evidence="3">histidine kinase</fullName>
        <ecNumber evidence="3">2.7.13.3</ecNumber>
    </recommendedName>
</protein>
<evidence type="ECO:0000256" key="6">
    <source>
        <dbReference type="ARBA" id="ARBA00022692"/>
    </source>
</evidence>
<keyword evidence="10 12" id="KW-1133">Transmembrane helix</keyword>
<evidence type="ECO:0000313" key="15">
    <source>
        <dbReference type="EMBL" id="XBM01665.1"/>
    </source>
</evidence>
<evidence type="ECO:0000259" key="13">
    <source>
        <dbReference type="PROSITE" id="PS50109"/>
    </source>
</evidence>
<accession>A0AAU7FDH8</accession>
<evidence type="ECO:0000256" key="1">
    <source>
        <dbReference type="ARBA" id="ARBA00000085"/>
    </source>
</evidence>
<evidence type="ECO:0000256" key="8">
    <source>
        <dbReference type="ARBA" id="ARBA00022777"/>
    </source>
</evidence>
<evidence type="ECO:0000259" key="14">
    <source>
        <dbReference type="PROSITE" id="PS50885"/>
    </source>
</evidence>
<dbReference type="GO" id="GO:0000155">
    <property type="term" value="F:phosphorelay sensor kinase activity"/>
    <property type="evidence" value="ECO:0007669"/>
    <property type="project" value="InterPro"/>
</dbReference>
<dbReference type="Gene3D" id="1.10.287.130">
    <property type="match status" value="1"/>
</dbReference>
<gene>
    <name evidence="15" type="ORF">ABHF33_05125</name>
</gene>
<keyword evidence="5" id="KW-0808">Transferase</keyword>
<dbReference type="Pfam" id="PF00512">
    <property type="entry name" value="HisKA"/>
    <property type="match status" value="1"/>
</dbReference>
<keyword evidence="11" id="KW-0902">Two-component regulatory system</keyword>
<dbReference type="GO" id="GO:0005886">
    <property type="term" value="C:plasma membrane"/>
    <property type="evidence" value="ECO:0007669"/>
    <property type="project" value="TreeGrafter"/>
</dbReference>
<evidence type="ECO:0000256" key="4">
    <source>
        <dbReference type="ARBA" id="ARBA00022553"/>
    </source>
</evidence>
<proteinExistence type="predicted"/>
<dbReference type="GO" id="GO:0005524">
    <property type="term" value="F:ATP binding"/>
    <property type="evidence" value="ECO:0007669"/>
    <property type="project" value="UniProtKB-KW"/>
</dbReference>
<dbReference type="InterPro" id="IPR005467">
    <property type="entry name" value="His_kinase_dom"/>
</dbReference>
<evidence type="ECO:0000256" key="7">
    <source>
        <dbReference type="ARBA" id="ARBA00022741"/>
    </source>
</evidence>
<dbReference type="Gene3D" id="3.30.565.10">
    <property type="entry name" value="Histidine kinase-like ATPase, C-terminal domain"/>
    <property type="match status" value="1"/>
</dbReference>
<dbReference type="InterPro" id="IPR003661">
    <property type="entry name" value="HisK_dim/P_dom"/>
</dbReference>
<evidence type="ECO:0000256" key="9">
    <source>
        <dbReference type="ARBA" id="ARBA00022840"/>
    </source>
</evidence>
<name>A0AAU7FDH8_9NEIS</name>
<dbReference type="PROSITE" id="PS50109">
    <property type="entry name" value="HIS_KIN"/>
    <property type="match status" value="1"/>
</dbReference>
<dbReference type="InterPro" id="IPR036890">
    <property type="entry name" value="HATPase_C_sf"/>
</dbReference>
<keyword evidence="6 12" id="KW-0812">Transmembrane</keyword>